<keyword evidence="2" id="KW-0805">Transcription regulation</keyword>
<dbReference type="PANTHER" id="PTHR31100">
    <property type="entry name" value="AT-HOOK MOTIF NUCLEAR-LOCALIZED PROTEIN 15"/>
    <property type="match status" value="1"/>
</dbReference>
<dbReference type="PIRSF" id="PIRSF016021">
    <property type="entry name" value="ESCAROLA"/>
    <property type="match status" value="1"/>
</dbReference>
<dbReference type="GO" id="GO:0003680">
    <property type="term" value="F:minor groove of adenine-thymine-rich DNA binding"/>
    <property type="evidence" value="ECO:0007669"/>
    <property type="project" value="UniProtKB-UniRule"/>
</dbReference>
<evidence type="ECO:0000256" key="3">
    <source>
        <dbReference type="SAM" id="MobiDB-lite"/>
    </source>
</evidence>
<comment type="subcellular location">
    <subcellularLocation>
        <location evidence="1 2">Nucleus</location>
    </subcellularLocation>
</comment>
<evidence type="ECO:0000256" key="2">
    <source>
        <dbReference type="PIRNR" id="PIRNR016021"/>
    </source>
</evidence>
<organism evidence="5">
    <name type="scientific">Anthurium amnicola</name>
    <dbReference type="NCBI Taxonomy" id="1678845"/>
    <lineage>
        <taxon>Eukaryota</taxon>
        <taxon>Viridiplantae</taxon>
        <taxon>Streptophyta</taxon>
        <taxon>Embryophyta</taxon>
        <taxon>Tracheophyta</taxon>
        <taxon>Spermatophyta</taxon>
        <taxon>Magnoliopsida</taxon>
        <taxon>Liliopsida</taxon>
        <taxon>Araceae</taxon>
        <taxon>Pothoideae</taxon>
        <taxon>Potheae</taxon>
        <taxon>Anthurium</taxon>
    </lineage>
</organism>
<dbReference type="AlphaFoldDB" id="A0A1D1XJX2"/>
<feature type="compositionally biased region" description="Gly residues" evidence="3">
    <location>
        <begin position="189"/>
        <end position="215"/>
    </location>
</feature>
<dbReference type="PROSITE" id="PS51742">
    <property type="entry name" value="PPC"/>
    <property type="match status" value="1"/>
</dbReference>
<dbReference type="Pfam" id="PF03479">
    <property type="entry name" value="PCC"/>
    <property type="match status" value="1"/>
</dbReference>
<dbReference type="PANTHER" id="PTHR31100:SF14">
    <property type="entry name" value="AT-HOOK MOTIF NUCLEAR-LOCALIZED PROTEIN 15"/>
    <property type="match status" value="1"/>
</dbReference>
<evidence type="ECO:0000256" key="1">
    <source>
        <dbReference type="ARBA" id="ARBA00004123"/>
    </source>
</evidence>
<reference evidence="5" key="1">
    <citation type="submission" date="2015-07" db="EMBL/GenBank/DDBJ databases">
        <title>Transcriptome Assembly of Anthurium amnicola.</title>
        <authorList>
            <person name="Suzuki J."/>
        </authorList>
    </citation>
    <scope>NUCLEOTIDE SEQUENCE</scope>
</reference>
<evidence type="ECO:0000259" key="4">
    <source>
        <dbReference type="PROSITE" id="PS51742"/>
    </source>
</evidence>
<dbReference type="InterPro" id="IPR014476">
    <property type="entry name" value="AHL15-29"/>
</dbReference>
<feature type="region of interest" description="Disordered" evidence="3">
    <location>
        <begin position="166"/>
        <end position="224"/>
    </location>
</feature>
<comment type="function">
    <text evidence="2">Transcription factor that specifically binds AT-rich DNA sequences related to the nuclear matrix attachment regions (MARs).</text>
</comment>
<dbReference type="Gene3D" id="3.30.1330.80">
    <property type="entry name" value="Hypothetical protein, similar to alpha- acetolactate decarboxylase, domain 2"/>
    <property type="match status" value="1"/>
</dbReference>
<dbReference type="InterPro" id="IPR005175">
    <property type="entry name" value="PPC_dom"/>
</dbReference>
<feature type="region of interest" description="Disordered" evidence="3">
    <location>
        <begin position="1"/>
        <end position="31"/>
    </location>
</feature>
<dbReference type="FunFam" id="3.30.1330.80:FF:000001">
    <property type="entry name" value="AT-hook motif nuclear-localized protein"/>
    <property type="match status" value="1"/>
</dbReference>
<dbReference type="GO" id="GO:0003700">
    <property type="term" value="F:DNA-binding transcription factor activity"/>
    <property type="evidence" value="ECO:0007669"/>
    <property type="project" value="TreeGrafter"/>
</dbReference>
<accession>A0A1D1XJX2</accession>
<feature type="domain" description="PPC" evidence="4">
    <location>
        <begin position="39"/>
        <end position="175"/>
    </location>
</feature>
<dbReference type="GO" id="GO:0005634">
    <property type="term" value="C:nucleus"/>
    <property type="evidence" value="ECO:0007669"/>
    <property type="project" value="UniProtKB-SubCell"/>
</dbReference>
<name>A0A1D1XJX2_9ARAE</name>
<protein>
    <recommendedName>
        <fullName evidence="2">AT-hook motif nuclear-localized protein</fullName>
    </recommendedName>
</protein>
<keyword evidence="2 5" id="KW-0238">DNA-binding</keyword>
<keyword evidence="2" id="KW-0539">Nucleus</keyword>
<evidence type="ECO:0000313" key="5">
    <source>
        <dbReference type="EMBL" id="JAT42694.1"/>
    </source>
</evidence>
<dbReference type="EMBL" id="GDJX01025242">
    <property type="protein sequence ID" value="JAT42694.1"/>
    <property type="molecule type" value="Transcribed_RNA"/>
</dbReference>
<proteinExistence type="predicted"/>
<gene>
    <name evidence="5" type="primary">ESC_10</name>
    <name evidence="5" type="ORF">g.37185</name>
</gene>
<dbReference type="CDD" id="cd11378">
    <property type="entry name" value="DUF296"/>
    <property type="match status" value="1"/>
</dbReference>
<keyword evidence="2" id="KW-0804">Transcription</keyword>
<dbReference type="SUPFAM" id="SSF117856">
    <property type="entry name" value="AF0104/ALDC/Ptd012-like"/>
    <property type="match status" value="1"/>
</dbReference>
<sequence length="245" mass="24111">MVEGGGAASRGASGRRPRGRPPGSKNKLKPPVIVTRESPNALRSHVLEIASGTDVVDAISTFARMRQRGVCVLSASGVVADVTLRQPAAPPGVVATLRGRFDILALSGSFLPAASPPGAAGLTVYLAGGQGQVVGGTVMGALVASGPVMVVAATFTDATYERLPIEEDAPSASTGGGCSEAGQSPQGGQSAGGGSGGSPRHGGGGSDGGGRGLGDPAGMPFYNLPPNLVPNGQLPHDVFGVWGSP</sequence>